<protein>
    <recommendedName>
        <fullName evidence="3">Cupin domain-containing protein</fullName>
    </recommendedName>
</protein>
<dbReference type="STRING" id="57664.SAMN05661003_1272"/>
<organism evidence="1 2">
    <name type="scientific">Desulfuromonas thiophila</name>
    <dbReference type="NCBI Taxonomy" id="57664"/>
    <lineage>
        <taxon>Bacteria</taxon>
        <taxon>Pseudomonadati</taxon>
        <taxon>Thermodesulfobacteriota</taxon>
        <taxon>Desulfuromonadia</taxon>
        <taxon>Desulfuromonadales</taxon>
        <taxon>Desulfuromonadaceae</taxon>
        <taxon>Desulfuromonas</taxon>
    </lineage>
</organism>
<evidence type="ECO:0008006" key="3">
    <source>
        <dbReference type="Google" id="ProtNLM"/>
    </source>
</evidence>
<sequence length="76" mass="8041">MEPFLVSGQGTGAVDLLNVSKGEKFVFVLKGRAGLLFNSHQLELNEGDGIYLDSSLRCQLSSSDGGEVSIVALVAR</sequence>
<dbReference type="Proteomes" id="UP000243205">
    <property type="component" value="Unassembled WGS sequence"/>
</dbReference>
<gene>
    <name evidence="1" type="ORF">SAMN05661003_1272</name>
</gene>
<keyword evidence="2" id="KW-1185">Reference proteome</keyword>
<name>A0A1G7F476_9BACT</name>
<dbReference type="InterPro" id="IPR014710">
    <property type="entry name" value="RmlC-like_jellyroll"/>
</dbReference>
<dbReference type="EMBL" id="FNAQ01000027">
    <property type="protein sequence ID" value="SDE70546.1"/>
    <property type="molecule type" value="Genomic_DNA"/>
</dbReference>
<dbReference type="InterPro" id="IPR011051">
    <property type="entry name" value="RmlC_Cupin_sf"/>
</dbReference>
<dbReference type="AlphaFoldDB" id="A0A1G7F476"/>
<accession>A0A1G7F476</accession>
<proteinExistence type="predicted"/>
<evidence type="ECO:0000313" key="2">
    <source>
        <dbReference type="Proteomes" id="UP000243205"/>
    </source>
</evidence>
<dbReference type="SUPFAM" id="SSF51182">
    <property type="entry name" value="RmlC-like cupins"/>
    <property type="match status" value="1"/>
</dbReference>
<reference evidence="2" key="1">
    <citation type="submission" date="2016-10" db="EMBL/GenBank/DDBJ databases">
        <authorList>
            <person name="Varghese N."/>
            <person name="Submissions S."/>
        </authorList>
    </citation>
    <scope>NUCLEOTIDE SEQUENCE [LARGE SCALE GENOMIC DNA]</scope>
    <source>
        <strain evidence="2">DSM 8987</strain>
    </source>
</reference>
<evidence type="ECO:0000313" key="1">
    <source>
        <dbReference type="EMBL" id="SDE70546.1"/>
    </source>
</evidence>
<dbReference type="Gene3D" id="2.60.120.10">
    <property type="entry name" value="Jelly Rolls"/>
    <property type="match status" value="1"/>
</dbReference>
<dbReference type="CDD" id="cd02209">
    <property type="entry name" value="cupin_XRE_C"/>
    <property type="match status" value="1"/>
</dbReference>